<dbReference type="InterPro" id="IPR032008">
    <property type="entry name" value="APD1-4_N"/>
</dbReference>
<feature type="transmembrane region" description="Helical" evidence="2">
    <location>
        <begin position="41"/>
        <end position="62"/>
    </location>
</feature>
<reference evidence="4 5" key="1">
    <citation type="journal article" date="2016" name="Genome Biol. Evol.">
        <title>Gene Family Evolution Reflects Adaptation to Soil Environmental Stressors in the Genome of the Collembolan Orchesella cincta.</title>
        <authorList>
            <person name="Faddeeva-Vakhrusheva A."/>
            <person name="Derks M.F."/>
            <person name="Anvar S.Y."/>
            <person name="Agamennone V."/>
            <person name="Suring W."/>
            <person name="Smit S."/>
            <person name="van Straalen N.M."/>
            <person name="Roelofs D."/>
        </authorList>
    </citation>
    <scope>NUCLEOTIDE SEQUENCE [LARGE SCALE GENOMIC DNA]</scope>
    <source>
        <tissue evidence="4">Mixed pool</tissue>
    </source>
</reference>
<feature type="compositionally biased region" description="Polar residues" evidence="1">
    <location>
        <begin position="243"/>
        <end position="261"/>
    </location>
</feature>
<keyword evidence="2" id="KW-0812">Transmembrane</keyword>
<dbReference type="EMBL" id="LJIJ01000009">
    <property type="protein sequence ID" value="ODN06198.1"/>
    <property type="molecule type" value="Genomic_DNA"/>
</dbReference>
<dbReference type="OMA" id="VSTTWCQ"/>
<accession>A0A1D2NLN7</accession>
<dbReference type="STRING" id="48709.A0A1D2NLN7"/>
<name>A0A1D2NLN7_ORCCI</name>
<dbReference type="PANTHER" id="PTHR39077">
    <property type="entry name" value="DUF4793 DOMAIN-CONTAINING PROTEIN"/>
    <property type="match status" value="1"/>
</dbReference>
<gene>
    <name evidence="4" type="ORF">Ocin01_00491</name>
</gene>
<evidence type="ECO:0000259" key="3">
    <source>
        <dbReference type="Pfam" id="PF16040"/>
    </source>
</evidence>
<feature type="region of interest" description="Disordered" evidence="1">
    <location>
        <begin position="242"/>
        <end position="261"/>
    </location>
</feature>
<dbReference type="OrthoDB" id="6375539at2759"/>
<proteinExistence type="predicted"/>
<evidence type="ECO:0000313" key="5">
    <source>
        <dbReference type="Proteomes" id="UP000094527"/>
    </source>
</evidence>
<feature type="domain" description="E3 ubiquitin-protein ligase APD1-4 N-terminal" evidence="3">
    <location>
        <begin position="99"/>
        <end position="168"/>
    </location>
</feature>
<keyword evidence="2" id="KW-1133">Transmembrane helix</keyword>
<evidence type="ECO:0000256" key="1">
    <source>
        <dbReference type="SAM" id="MobiDB-lite"/>
    </source>
</evidence>
<dbReference type="Proteomes" id="UP000094527">
    <property type="component" value="Unassembled WGS sequence"/>
</dbReference>
<keyword evidence="5" id="KW-1185">Reference proteome</keyword>
<comment type="caution">
    <text evidence="4">The sequence shown here is derived from an EMBL/GenBank/DDBJ whole genome shotgun (WGS) entry which is preliminary data.</text>
</comment>
<dbReference type="AlphaFoldDB" id="A0A1D2NLN7"/>
<organism evidence="4 5">
    <name type="scientific">Orchesella cincta</name>
    <name type="common">Springtail</name>
    <name type="synonym">Podura cincta</name>
    <dbReference type="NCBI Taxonomy" id="48709"/>
    <lineage>
        <taxon>Eukaryota</taxon>
        <taxon>Metazoa</taxon>
        <taxon>Ecdysozoa</taxon>
        <taxon>Arthropoda</taxon>
        <taxon>Hexapoda</taxon>
        <taxon>Collembola</taxon>
        <taxon>Entomobryomorpha</taxon>
        <taxon>Entomobryoidea</taxon>
        <taxon>Orchesellidae</taxon>
        <taxon>Orchesellinae</taxon>
        <taxon>Orchesella</taxon>
    </lineage>
</organism>
<evidence type="ECO:0000313" key="4">
    <source>
        <dbReference type="EMBL" id="ODN06198.1"/>
    </source>
</evidence>
<keyword evidence="2" id="KW-0472">Membrane</keyword>
<dbReference type="Pfam" id="PF16040">
    <property type="entry name" value="APD1-4_N"/>
    <property type="match status" value="1"/>
</dbReference>
<feature type="region of interest" description="Disordered" evidence="1">
    <location>
        <begin position="338"/>
        <end position="415"/>
    </location>
</feature>
<sequence>MPFYVSMGRRRSSLSNLSSNNSPYRYVSPDGNNVWKGPRKICCFCTLAIVFPALLISVPLLMRFVLYGSSLHYLSASDMKMVDQRISTIWCQAETVRINTSFTVYVTEGEPSVVETPTPLSVERNLIIPADHKEYWGFYLLKGSRFKIRTCARWKGGTLLVVQGRNNLERCAYLGEADSAGDSDQVSSSNSAELLNKVLSHSQEEMTGLLTRIRQYIKSNPKNYGRLKKNLSNWLLVEDDAKNSNGETSGGNQHTPDMSTDSPIDILRTLIELESSNSSVARFGNHSGEELLNAILGPSPKNGTEKPPSTTNLGMSLELLANTMEVGTIRRNRRQVAEIRKKTESGENGAFEDESRDDEDDGFEIMESVHPRMKYLTSPKPHTPSSIWEGKDGHHRGVLNDTFDPNDGSNSESESVFRVVKKQCKTVKEF</sequence>
<protein>
    <recommendedName>
        <fullName evidence="3">E3 ubiquitin-protein ligase APD1-4 N-terminal domain-containing protein</fullName>
    </recommendedName>
</protein>
<evidence type="ECO:0000256" key="2">
    <source>
        <dbReference type="SAM" id="Phobius"/>
    </source>
</evidence>
<dbReference type="PANTHER" id="PTHR39077:SF1">
    <property type="entry name" value="E3 UBIQUITIN-PROTEIN LIGASE APD1-4 MIDDLE DOMAIN-CONTAINING PROTEIN"/>
    <property type="match status" value="1"/>
</dbReference>
<feature type="compositionally biased region" description="Acidic residues" evidence="1">
    <location>
        <begin position="350"/>
        <end position="364"/>
    </location>
</feature>